<keyword evidence="2 3" id="KW-0040">ANK repeat</keyword>
<dbReference type="Proteomes" id="UP001627154">
    <property type="component" value="Unassembled WGS sequence"/>
</dbReference>
<dbReference type="SUPFAM" id="SSF48403">
    <property type="entry name" value="Ankyrin repeat"/>
    <property type="match status" value="1"/>
</dbReference>
<feature type="repeat" description="ANK" evidence="3">
    <location>
        <begin position="322"/>
        <end position="354"/>
    </location>
</feature>
<evidence type="ECO:0000313" key="5">
    <source>
        <dbReference type="Proteomes" id="UP001627154"/>
    </source>
</evidence>
<dbReference type="EMBL" id="JBJJXI010000051">
    <property type="protein sequence ID" value="KAL3400410.1"/>
    <property type="molecule type" value="Genomic_DNA"/>
</dbReference>
<keyword evidence="1" id="KW-0677">Repeat</keyword>
<organism evidence="4 5">
    <name type="scientific">Trichogramma kaykai</name>
    <dbReference type="NCBI Taxonomy" id="54128"/>
    <lineage>
        <taxon>Eukaryota</taxon>
        <taxon>Metazoa</taxon>
        <taxon>Ecdysozoa</taxon>
        <taxon>Arthropoda</taxon>
        <taxon>Hexapoda</taxon>
        <taxon>Insecta</taxon>
        <taxon>Pterygota</taxon>
        <taxon>Neoptera</taxon>
        <taxon>Endopterygota</taxon>
        <taxon>Hymenoptera</taxon>
        <taxon>Apocrita</taxon>
        <taxon>Proctotrupomorpha</taxon>
        <taxon>Chalcidoidea</taxon>
        <taxon>Trichogrammatidae</taxon>
        <taxon>Trichogramma</taxon>
    </lineage>
</organism>
<dbReference type="PROSITE" id="PS50088">
    <property type="entry name" value="ANK_REPEAT"/>
    <property type="match status" value="6"/>
</dbReference>
<sequence length="777" mass="89505">MTDKSFDSKTGQEYLEHLKSIRVEVNWEIEEERENFYRQFCSLIGDWKGRHPDLREIFRREEIEWMLTKSVKTGPNEFICFVIRTGYKDEPDLDEDGKLLLLRNTPVHYAAEHKVPDWISKVCELFKIYDKFNVNYTNESGFTHFHVACMSGCDEIVEKFLELGQDPNISMKETGDTSLHLALENRHTKTIELLLRNGANPNLAKKGGSTCLHYIALLSEVVDDDLVEKFFQIIDDIQLTLEVNAQDDDGITPLVFAASYGKKKATEWLLRKGADPNLTDAWKNTSLHFIAVTGSDYDFLKKFFEICSEIQRTVKVDALEFTGQTPLHLAIKVRGTYMVECLLRNGADPNIANPEGLISLHLLAMYGIDVLMEKFFEICNDMQLKVLVNAQENKGRAPLHMGTGKTNTVKCLLRNGADPNSADLEGLTYLHYMALRKIDDDLEWFFEICDNMQLKVQVDARTNLGNTPLHMALTTGNTKMIEALLRRGADINLTDKDGSISLHIICIREYNDDLMKTFFKITDDLQQTVQVDARDKWGRTPLQTAVANLLLNAVDVLLDRGADLSSFIFPSERYFCERFDVINRDWDKLRLASGALAALERLEDREYDLSRSDVLTIIKLFVKYGLFEKSSDLSEKCRYDEEEFTSKAKEIIMIPSLSLYDLIQLRPEEEDKLLTYTNYFEVERSNNLDKIPEQYRDMCLRHLCEKMSRRYFKRLALDAFQELIHYRLPILCCHMVIENLKNEDLFKIYEAGEIVAKRNGAKTSDTVSKGIFPSFTL</sequence>
<evidence type="ECO:0000256" key="3">
    <source>
        <dbReference type="PROSITE-ProRule" id="PRU00023"/>
    </source>
</evidence>
<dbReference type="AlphaFoldDB" id="A0ABD2X5M5"/>
<gene>
    <name evidence="4" type="ORF">TKK_006272</name>
</gene>
<dbReference type="SMART" id="SM00248">
    <property type="entry name" value="ANK"/>
    <property type="match status" value="9"/>
</dbReference>
<keyword evidence="5" id="KW-1185">Reference proteome</keyword>
<dbReference type="Pfam" id="PF13857">
    <property type="entry name" value="Ank_5"/>
    <property type="match status" value="1"/>
</dbReference>
<reference evidence="4 5" key="1">
    <citation type="journal article" date="2024" name="bioRxiv">
        <title>A reference genome for Trichogramma kaykai: A tiny desert-dwelling parasitoid wasp with competing sex-ratio distorters.</title>
        <authorList>
            <person name="Culotta J."/>
            <person name="Lindsey A.R."/>
        </authorList>
    </citation>
    <scope>NUCLEOTIDE SEQUENCE [LARGE SCALE GENOMIC DNA]</scope>
    <source>
        <strain evidence="4 5">KSX58</strain>
    </source>
</reference>
<dbReference type="InterPro" id="IPR002110">
    <property type="entry name" value="Ankyrin_rpt"/>
</dbReference>
<name>A0ABD2X5M5_9HYME</name>
<feature type="repeat" description="ANK" evidence="3">
    <location>
        <begin position="174"/>
        <end position="206"/>
    </location>
</feature>
<feature type="repeat" description="ANK" evidence="3">
    <location>
        <begin position="140"/>
        <end position="172"/>
    </location>
</feature>
<feature type="repeat" description="ANK" evidence="3">
    <location>
        <begin position="537"/>
        <end position="565"/>
    </location>
</feature>
<dbReference type="PROSITE" id="PS50297">
    <property type="entry name" value="ANK_REP_REGION"/>
    <property type="match status" value="5"/>
</dbReference>
<accession>A0ABD2X5M5</accession>
<dbReference type="Gene3D" id="1.25.40.20">
    <property type="entry name" value="Ankyrin repeat-containing domain"/>
    <property type="match status" value="4"/>
</dbReference>
<dbReference type="PANTHER" id="PTHR24198:SF165">
    <property type="entry name" value="ANKYRIN REPEAT-CONTAINING PROTEIN-RELATED"/>
    <property type="match status" value="1"/>
</dbReference>
<comment type="caution">
    <text evidence="4">The sequence shown here is derived from an EMBL/GenBank/DDBJ whole genome shotgun (WGS) entry which is preliminary data.</text>
</comment>
<dbReference type="PRINTS" id="PR01415">
    <property type="entry name" value="ANKYRIN"/>
</dbReference>
<dbReference type="PANTHER" id="PTHR24198">
    <property type="entry name" value="ANKYRIN REPEAT AND PROTEIN KINASE DOMAIN-CONTAINING PROTEIN"/>
    <property type="match status" value="1"/>
</dbReference>
<dbReference type="InterPro" id="IPR036770">
    <property type="entry name" value="Ankyrin_rpt-contain_sf"/>
</dbReference>
<evidence type="ECO:0000313" key="4">
    <source>
        <dbReference type="EMBL" id="KAL3400410.1"/>
    </source>
</evidence>
<dbReference type="Pfam" id="PF12796">
    <property type="entry name" value="Ank_2"/>
    <property type="match status" value="2"/>
</dbReference>
<proteinExistence type="predicted"/>
<protein>
    <submittedName>
        <fullName evidence="4">Uncharacterized protein</fullName>
    </submittedName>
</protein>
<feature type="repeat" description="ANK" evidence="3">
    <location>
        <begin position="464"/>
        <end position="496"/>
    </location>
</feature>
<evidence type="ECO:0000256" key="2">
    <source>
        <dbReference type="ARBA" id="ARBA00023043"/>
    </source>
</evidence>
<feature type="repeat" description="ANK" evidence="3">
    <location>
        <begin position="249"/>
        <end position="281"/>
    </location>
</feature>
<evidence type="ECO:0000256" key="1">
    <source>
        <dbReference type="ARBA" id="ARBA00022737"/>
    </source>
</evidence>